<evidence type="ECO:0000256" key="3">
    <source>
        <dbReference type="ARBA" id="ARBA00023163"/>
    </source>
</evidence>
<organism evidence="5 6">
    <name type="scientific">Pacificispira spongiicola</name>
    <dbReference type="NCBI Taxonomy" id="2729598"/>
    <lineage>
        <taxon>Bacteria</taxon>
        <taxon>Pseudomonadati</taxon>
        <taxon>Pseudomonadota</taxon>
        <taxon>Alphaproteobacteria</taxon>
        <taxon>Rhodospirillales</taxon>
        <taxon>Rhodospirillaceae</taxon>
        <taxon>Pacificispira</taxon>
    </lineage>
</organism>
<feature type="domain" description="HTH araC/xylS-type" evidence="4">
    <location>
        <begin position="223"/>
        <end position="321"/>
    </location>
</feature>
<keyword evidence="3" id="KW-0804">Transcription</keyword>
<dbReference type="EMBL" id="JABBNT010000001">
    <property type="protein sequence ID" value="NMM43465.1"/>
    <property type="molecule type" value="Genomic_DNA"/>
</dbReference>
<accession>A0A7Y0DXL0</accession>
<dbReference type="Gene3D" id="1.10.10.60">
    <property type="entry name" value="Homeodomain-like"/>
    <property type="match status" value="2"/>
</dbReference>
<sequence>MPDLNVDNPREVHWGILVLPNFPILAYSGLIDALRVANTVTGLKLYKWTTVSASELRPRASCGLEVKADCVAGAAPSVDRIVVVSGVEAHEFGSATSLSWMRREQRRGAAIGAVSDGAFFLARAGLMEGYRCTLHWRVQSSFREAFPHIDCSRDLFVIDRDRFTSAGGVGSLDMMLAMMEIDHGTELAMAVAEWFMHSRYRSVRGGDRYTTGIRTGARDARVLRAVDLMEQNVEEPLSANQIAGQLGLSVDTLERVFRRETGKTTIQFYLTLRYRRAQDLLIGTSLSISEIAVASGFSNSSSFARGFKSLYGMTPRVYRNVGAKFWKIG</sequence>
<dbReference type="Pfam" id="PF01965">
    <property type="entry name" value="DJ-1_PfpI"/>
    <property type="match status" value="1"/>
</dbReference>
<keyword evidence="1" id="KW-0805">Transcription regulation</keyword>
<dbReference type="PROSITE" id="PS01124">
    <property type="entry name" value="HTH_ARAC_FAMILY_2"/>
    <property type="match status" value="1"/>
</dbReference>
<proteinExistence type="predicted"/>
<dbReference type="Gene3D" id="3.40.50.880">
    <property type="match status" value="1"/>
</dbReference>
<dbReference type="Pfam" id="PF12833">
    <property type="entry name" value="HTH_18"/>
    <property type="match status" value="1"/>
</dbReference>
<gene>
    <name evidence="5" type="ORF">HH303_03175</name>
</gene>
<evidence type="ECO:0000313" key="6">
    <source>
        <dbReference type="Proteomes" id="UP000539372"/>
    </source>
</evidence>
<dbReference type="PRINTS" id="PR00032">
    <property type="entry name" value="HTHARAC"/>
</dbReference>
<dbReference type="SUPFAM" id="SSF52317">
    <property type="entry name" value="Class I glutamine amidotransferase-like"/>
    <property type="match status" value="1"/>
</dbReference>
<dbReference type="SUPFAM" id="SSF46689">
    <property type="entry name" value="Homeodomain-like"/>
    <property type="match status" value="2"/>
</dbReference>
<evidence type="ECO:0000256" key="1">
    <source>
        <dbReference type="ARBA" id="ARBA00023015"/>
    </source>
</evidence>
<dbReference type="PANTHER" id="PTHR43130">
    <property type="entry name" value="ARAC-FAMILY TRANSCRIPTIONAL REGULATOR"/>
    <property type="match status" value="1"/>
</dbReference>
<comment type="caution">
    <text evidence="5">The sequence shown here is derived from an EMBL/GenBank/DDBJ whole genome shotgun (WGS) entry which is preliminary data.</text>
</comment>
<reference evidence="5 6" key="1">
    <citation type="submission" date="2020-04" db="EMBL/GenBank/DDBJ databases">
        <title>Rhodospirillaceae bacterium KN72 isolated from deep sea.</title>
        <authorList>
            <person name="Zhang D.-C."/>
        </authorList>
    </citation>
    <scope>NUCLEOTIDE SEQUENCE [LARGE SCALE GENOMIC DNA]</scope>
    <source>
        <strain evidence="5 6">KN72</strain>
    </source>
</reference>
<keyword evidence="2" id="KW-0238">DNA-binding</keyword>
<dbReference type="AlphaFoldDB" id="A0A7Y0DXL0"/>
<evidence type="ECO:0000256" key="2">
    <source>
        <dbReference type="ARBA" id="ARBA00023125"/>
    </source>
</evidence>
<evidence type="ECO:0000313" key="5">
    <source>
        <dbReference type="EMBL" id="NMM43465.1"/>
    </source>
</evidence>
<protein>
    <submittedName>
        <fullName evidence="5">GlxA family transcriptional regulator</fullName>
    </submittedName>
</protein>
<dbReference type="InterPro" id="IPR002818">
    <property type="entry name" value="DJ-1/PfpI"/>
</dbReference>
<dbReference type="InterPro" id="IPR020449">
    <property type="entry name" value="Tscrpt_reg_AraC-type_HTH"/>
</dbReference>
<name>A0A7Y0DXL0_9PROT</name>
<keyword evidence="6" id="KW-1185">Reference proteome</keyword>
<dbReference type="InterPro" id="IPR009057">
    <property type="entry name" value="Homeodomain-like_sf"/>
</dbReference>
<dbReference type="InterPro" id="IPR029062">
    <property type="entry name" value="Class_I_gatase-like"/>
</dbReference>
<dbReference type="CDD" id="cd03136">
    <property type="entry name" value="GATase1_AraC_ArgR_like"/>
    <property type="match status" value="1"/>
</dbReference>
<dbReference type="GO" id="GO:0043565">
    <property type="term" value="F:sequence-specific DNA binding"/>
    <property type="evidence" value="ECO:0007669"/>
    <property type="project" value="InterPro"/>
</dbReference>
<evidence type="ECO:0000259" key="4">
    <source>
        <dbReference type="PROSITE" id="PS01124"/>
    </source>
</evidence>
<dbReference type="InterPro" id="IPR052158">
    <property type="entry name" value="INH-QAR"/>
</dbReference>
<dbReference type="SMART" id="SM00342">
    <property type="entry name" value="HTH_ARAC"/>
    <property type="match status" value="1"/>
</dbReference>
<dbReference type="PANTHER" id="PTHR43130:SF3">
    <property type="entry name" value="HTH-TYPE TRANSCRIPTIONAL REGULATOR RV1931C"/>
    <property type="match status" value="1"/>
</dbReference>
<dbReference type="InterPro" id="IPR018060">
    <property type="entry name" value="HTH_AraC"/>
</dbReference>
<dbReference type="GO" id="GO:0003700">
    <property type="term" value="F:DNA-binding transcription factor activity"/>
    <property type="evidence" value="ECO:0007669"/>
    <property type="project" value="InterPro"/>
</dbReference>
<dbReference type="Proteomes" id="UP000539372">
    <property type="component" value="Unassembled WGS sequence"/>
</dbReference>